<dbReference type="Pfam" id="PF00270">
    <property type="entry name" value="DEAD"/>
    <property type="match status" value="1"/>
</dbReference>
<evidence type="ECO:0000256" key="7">
    <source>
        <dbReference type="ARBA" id="ARBA00034617"/>
    </source>
</evidence>
<keyword evidence="6" id="KW-0539">Nucleus</keyword>
<keyword evidence="4" id="KW-0238">DNA-binding</keyword>
<evidence type="ECO:0000256" key="8">
    <source>
        <dbReference type="ARBA" id="ARBA00034808"/>
    </source>
</evidence>
<proteinExistence type="inferred from homology"/>
<dbReference type="PANTHER" id="PTHR13710:SF153">
    <property type="entry name" value="RECQ-LIKE DNA HELICASE BLM"/>
    <property type="match status" value="1"/>
</dbReference>
<dbReference type="PROSITE" id="PS51194">
    <property type="entry name" value="HELICASE_CTER"/>
    <property type="match status" value="1"/>
</dbReference>
<keyword evidence="2" id="KW-0547">Nucleotide-binding</keyword>
<evidence type="ECO:0000313" key="12">
    <source>
        <dbReference type="EMBL" id="CAH3180039.1"/>
    </source>
</evidence>
<dbReference type="InterPro" id="IPR011545">
    <property type="entry name" value="DEAD/DEAH_box_helicase_dom"/>
</dbReference>
<gene>
    <name evidence="12" type="ORF">PLOB_00022669</name>
</gene>
<dbReference type="Gene3D" id="3.40.50.300">
    <property type="entry name" value="P-loop containing nucleotide triphosphate hydrolases"/>
    <property type="match status" value="2"/>
</dbReference>
<dbReference type="InterPro" id="IPR001650">
    <property type="entry name" value="Helicase_C-like"/>
</dbReference>
<keyword evidence="13" id="KW-1185">Reference proteome</keyword>
<dbReference type="EC" id="5.6.2.4" evidence="8"/>
<protein>
    <recommendedName>
        <fullName evidence="8">DNA 3'-5' helicase</fullName>
        <ecNumber evidence="8">5.6.2.4</ecNumber>
    </recommendedName>
    <alternativeName>
        <fullName evidence="9">DNA 3'-5' helicase BLM</fullName>
    </alternativeName>
</protein>
<dbReference type="SUPFAM" id="SSF52540">
    <property type="entry name" value="P-loop containing nucleoside triphosphate hydrolases"/>
    <property type="match status" value="1"/>
</dbReference>
<comment type="caution">
    <text evidence="12">The sequence shown here is derived from an EMBL/GenBank/DDBJ whole genome shotgun (WGS) entry which is preliminary data.</text>
</comment>
<evidence type="ECO:0000256" key="2">
    <source>
        <dbReference type="ARBA" id="ARBA00022741"/>
    </source>
</evidence>
<evidence type="ECO:0000259" key="10">
    <source>
        <dbReference type="PROSITE" id="PS51192"/>
    </source>
</evidence>
<evidence type="ECO:0000256" key="9">
    <source>
        <dbReference type="ARBA" id="ARBA00044542"/>
    </source>
</evidence>
<evidence type="ECO:0000256" key="3">
    <source>
        <dbReference type="ARBA" id="ARBA00022840"/>
    </source>
</evidence>
<feature type="domain" description="Helicase C-terminal" evidence="11">
    <location>
        <begin position="262"/>
        <end position="422"/>
    </location>
</feature>
<dbReference type="InterPro" id="IPR014001">
    <property type="entry name" value="Helicase_ATP-bd"/>
</dbReference>
<name>A0ABN8RPH3_9CNID</name>
<reference evidence="12 13" key="1">
    <citation type="submission" date="2022-05" db="EMBL/GenBank/DDBJ databases">
        <authorList>
            <consortium name="Genoscope - CEA"/>
            <person name="William W."/>
        </authorList>
    </citation>
    <scope>NUCLEOTIDE SEQUENCE [LARGE SCALE GENOMIC DNA]</scope>
</reference>
<evidence type="ECO:0000259" key="11">
    <source>
        <dbReference type="PROSITE" id="PS51194"/>
    </source>
</evidence>
<evidence type="ECO:0000256" key="5">
    <source>
        <dbReference type="ARBA" id="ARBA00023235"/>
    </source>
</evidence>
<keyword evidence="5" id="KW-0413">Isomerase</keyword>
<evidence type="ECO:0000313" key="13">
    <source>
        <dbReference type="Proteomes" id="UP001159405"/>
    </source>
</evidence>
<evidence type="ECO:0000256" key="6">
    <source>
        <dbReference type="ARBA" id="ARBA00023242"/>
    </source>
</evidence>
<evidence type="ECO:0000256" key="4">
    <source>
        <dbReference type="ARBA" id="ARBA00023125"/>
    </source>
</evidence>
<dbReference type="SMART" id="SM00487">
    <property type="entry name" value="DEXDc"/>
    <property type="match status" value="1"/>
</dbReference>
<dbReference type="PROSITE" id="PS51192">
    <property type="entry name" value="HELICASE_ATP_BIND_1"/>
    <property type="match status" value="1"/>
</dbReference>
<dbReference type="Proteomes" id="UP001159405">
    <property type="component" value="Unassembled WGS sequence"/>
</dbReference>
<sequence>MAAIIPTRKDIREAISEGLKSFPDVEELKPEQVLIVENVVLKKDVFAALPTGFGKSLTFQILPSVCKALFCRGFDMPSLPVVIVVSPLSSIVKDQVTYLRSHGFEAAFIGESAKQDNDIFEGKIKCHFLYGSPESFVGDIKFREMFSQQHYRQNVVAVVCDEVHTATNHLSGLSRGEKKDGKEPFRKWCGLVGEIRSFLPKQVPFLALTATASPLTRDKIIKSLSLKKCLEISVSPNRENIKLFVLKVTSEISVNFTWLARELNEKNIACLWTLIYVRDYKTCGELYQFFMSSLLDKAYYPYGAEKKCTNRMVAMYHSGTSPSIQDHVLQSLKDPIGKVRIVIATNALGMGVDIKGLHHVINYGPPPDLESYVQEMGRAGRDGAYSEAALLFHGRQLRKCKPEMLEYTKSKSCRRRQILDFFKVTSQGRRIEKKHLCCDVCAQDCACGQDCPQNVGTMVSKMTLPAADDAPRGRSVSESDRRALKGLLEECQESMRQAVLQSSQHCFYSNIDQITGFTDRIIEDTTSKCDFLFSVDDIIEQIPVLSVQHAFKVYDCLCEVFTDLQQESLEQ</sequence>
<dbReference type="InterPro" id="IPR027417">
    <property type="entry name" value="P-loop_NTPase"/>
</dbReference>
<dbReference type="EMBL" id="CALNXK010000268">
    <property type="protein sequence ID" value="CAH3180039.1"/>
    <property type="molecule type" value="Genomic_DNA"/>
</dbReference>
<accession>A0ABN8RPH3</accession>
<keyword evidence="3" id="KW-0067">ATP-binding</keyword>
<comment type="similarity">
    <text evidence="1">Belongs to the helicase family. RecQ subfamily.</text>
</comment>
<evidence type="ECO:0000256" key="1">
    <source>
        <dbReference type="ARBA" id="ARBA00005446"/>
    </source>
</evidence>
<feature type="domain" description="Helicase ATP-binding" evidence="10">
    <location>
        <begin position="36"/>
        <end position="230"/>
    </location>
</feature>
<dbReference type="SMART" id="SM00490">
    <property type="entry name" value="HELICc"/>
    <property type="match status" value="1"/>
</dbReference>
<dbReference type="Pfam" id="PF00271">
    <property type="entry name" value="Helicase_C"/>
    <property type="match status" value="1"/>
</dbReference>
<dbReference type="PANTHER" id="PTHR13710">
    <property type="entry name" value="DNA HELICASE RECQ FAMILY MEMBER"/>
    <property type="match status" value="1"/>
</dbReference>
<comment type="catalytic activity">
    <reaction evidence="7">
        <text>Couples ATP hydrolysis with the unwinding of duplex DNA by translocating in the 3'-5' direction.</text>
        <dbReference type="EC" id="5.6.2.4"/>
    </reaction>
</comment>
<organism evidence="12 13">
    <name type="scientific">Porites lobata</name>
    <dbReference type="NCBI Taxonomy" id="104759"/>
    <lineage>
        <taxon>Eukaryota</taxon>
        <taxon>Metazoa</taxon>
        <taxon>Cnidaria</taxon>
        <taxon>Anthozoa</taxon>
        <taxon>Hexacorallia</taxon>
        <taxon>Scleractinia</taxon>
        <taxon>Fungiina</taxon>
        <taxon>Poritidae</taxon>
        <taxon>Porites</taxon>
    </lineage>
</organism>